<sequence>MSESLTAPRTTWEFCLAAADGLVQGHAPADREQHERVVLLIAAVTAAVAESVGLSEAAVGDVALAGSPGVLDLLLVGARFSVQGCPAGPG</sequence>
<keyword evidence="2" id="KW-1185">Reference proteome</keyword>
<protein>
    <submittedName>
        <fullName evidence="1">Uncharacterized protein</fullName>
    </submittedName>
</protein>
<dbReference type="AlphaFoldDB" id="A0A7W7WM99"/>
<dbReference type="Proteomes" id="UP000573327">
    <property type="component" value="Unassembled WGS sequence"/>
</dbReference>
<dbReference type="EMBL" id="JACHJR010000002">
    <property type="protein sequence ID" value="MBB4951915.1"/>
    <property type="molecule type" value="Genomic_DNA"/>
</dbReference>
<organism evidence="1 2">
    <name type="scientific">Kitasatospora gansuensis</name>
    <dbReference type="NCBI Taxonomy" id="258050"/>
    <lineage>
        <taxon>Bacteria</taxon>
        <taxon>Bacillati</taxon>
        <taxon>Actinomycetota</taxon>
        <taxon>Actinomycetes</taxon>
        <taxon>Kitasatosporales</taxon>
        <taxon>Streptomycetaceae</taxon>
        <taxon>Kitasatospora</taxon>
    </lineage>
</organism>
<name>A0A7W7WM99_9ACTN</name>
<gene>
    <name evidence="1" type="ORF">F4556_007569</name>
</gene>
<evidence type="ECO:0000313" key="2">
    <source>
        <dbReference type="Proteomes" id="UP000573327"/>
    </source>
</evidence>
<accession>A0A7W7WM99</accession>
<evidence type="ECO:0000313" key="1">
    <source>
        <dbReference type="EMBL" id="MBB4951915.1"/>
    </source>
</evidence>
<comment type="caution">
    <text evidence="1">The sequence shown here is derived from an EMBL/GenBank/DDBJ whole genome shotgun (WGS) entry which is preliminary data.</text>
</comment>
<proteinExistence type="predicted"/>
<dbReference type="RefSeq" id="WP_184925931.1">
    <property type="nucleotide sequence ID" value="NZ_JACHJR010000002.1"/>
</dbReference>
<reference evidence="1 2" key="1">
    <citation type="submission" date="2020-08" db="EMBL/GenBank/DDBJ databases">
        <title>Sequencing the genomes of 1000 actinobacteria strains.</title>
        <authorList>
            <person name="Klenk H.-P."/>
        </authorList>
    </citation>
    <scope>NUCLEOTIDE SEQUENCE [LARGE SCALE GENOMIC DNA]</scope>
    <source>
        <strain evidence="1 2">DSM 44786</strain>
    </source>
</reference>